<dbReference type="Proteomes" id="UP000504635">
    <property type="component" value="Unplaced"/>
</dbReference>
<evidence type="ECO:0000256" key="5">
    <source>
        <dbReference type="ARBA" id="ARBA00023157"/>
    </source>
</evidence>
<dbReference type="GO" id="GO:0006508">
    <property type="term" value="P:proteolysis"/>
    <property type="evidence" value="ECO:0007669"/>
    <property type="project" value="UniProtKB-KW"/>
</dbReference>
<evidence type="ECO:0000313" key="8">
    <source>
        <dbReference type="Proteomes" id="UP000504635"/>
    </source>
</evidence>
<protein>
    <submittedName>
        <fullName evidence="9">Uncharacterized protein LOC115889348</fullName>
    </submittedName>
</protein>
<feature type="signal peptide" evidence="6">
    <location>
        <begin position="1"/>
        <end position="18"/>
    </location>
</feature>
<evidence type="ECO:0000256" key="2">
    <source>
        <dbReference type="ARBA" id="ARBA00022729"/>
    </source>
</evidence>
<keyword evidence="3" id="KW-0378">Hydrolase</keyword>
<evidence type="ECO:0000259" key="7">
    <source>
        <dbReference type="Pfam" id="PF12032"/>
    </source>
</evidence>
<accession>A0A6J2YPG8</accession>
<evidence type="ECO:0000256" key="6">
    <source>
        <dbReference type="SAM" id="SignalP"/>
    </source>
</evidence>
<evidence type="ECO:0000256" key="1">
    <source>
        <dbReference type="ARBA" id="ARBA00022670"/>
    </source>
</evidence>
<feature type="chain" id="PRO_5034158388" evidence="6">
    <location>
        <begin position="19"/>
        <end position="139"/>
    </location>
</feature>
<keyword evidence="2 6" id="KW-0732">Signal</keyword>
<keyword evidence="5" id="KW-1015">Disulfide bond</keyword>
<name>A0A6J2YPG8_SITOR</name>
<gene>
    <name evidence="9" type="primary">LOC115889348</name>
</gene>
<dbReference type="Pfam" id="PF12032">
    <property type="entry name" value="CLIP"/>
    <property type="match status" value="1"/>
</dbReference>
<dbReference type="AlphaFoldDB" id="A0A6J2YPG8"/>
<dbReference type="GO" id="GO:0008236">
    <property type="term" value="F:serine-type peptidase activity"/>
    <property type="evidence" value="ECO:0007669"/>
    <property type="project" value="UniProtKB-KW"/>
</dbReference>
<evidence type="ECO:0000256" key="4">
    <source>
        <dbReference type="ARBA" id="ARBA00022825"/>
    </source>
</evidence>
<reference evidence="9" key="1">
    <citation type="submission" date="2025-08" db="UniProtKB">
        <authorList>
            <consortium name="RefSeq"/>
        </authorList>
    </citation>
    <scope>IDENTIFICATION</scope>
    <source>
        <tissue evidence="9">Gonads</tissue>
    </source>
</reference>
<dbReference type="InterPro" id="IPR038565">
    <property type="entry name" value="CLIP_sf"/>
</dbReference>
<feature type="domain" description="Clip" evidence="7">
    <location>
        <begin position="31"/>
        <end position="76"/>
    </location>
</feature>
<organism evidence="8 9">
    <name type="scientific">Sitophilus oryzae</name>
    <name type="common">Rice weevil</name>
    <name type="synonym">Curculio oryzae</name>
    <dbReference type="NCBI Taxonomy" id="7048"/>
    <lineage>
        <taxon>Eukaryota</taxon>
        <taxon>Metazoa</taxon>
        <taxon>Ecdysozoa</taxon>
        <taxon>Arthropoda</taxon>
        <taxon>Hexapoda</taxon>
        <taxon>Insecta</taxon>
        <taxon>Pterygota</taxon>
        <taxon>Neoptera</taxon>
        <taxon>Endopterygota</taxon>
        <taxon>Coleoptera</taxon>
        <taxon>Polyphaga</taxon>
        <taxon>Cucujiformia</taxon>
        <taxon>Curculionidae</taxon>
        <taxon>Dryophthorinae</taxon>
        <taxon>Sitophilus</taxon>
    </lineage>
</organism>
<keyword evidence="8" id="KW-1185">Reference proteome</keyword>
<dbReference type="InterPro" id="IPR022700">
    <property type="entry name" value="CLIP"/>
</dbReference>
<dbReference type="KEGG" id="soy:115889348"/>
<dbReference type="GeneID" id="115889348"/>
<dbReference type="RefSeq" id="XP_030765184.1">
    <property type="nucleotide sequence ID" value="XM_030909324.1"/>
</dbReference>
<keyword evidence="1" id="KW-0645">Protease</keyword>
<dbReference type="Gene3D" id="3.30.1640.30">
    <property type="match status" value="1"/>
</dbReference>
<dbReference type="InParanoid" id="A0A6J2YPG8"/>
<evidence type="ECO:0000256" key="3">
    <source>
        <dbReference type="ARBA" id="ARBA00022801"/>
    </source>
</evidence>
<evidence type="ECO:0000313" key="9">
    <source>
        <dbReference type="RefSeq" id="XP_030765184.1"/>
    </source>
</evidence>
<sequence length="139" mass="16187">MKYFNVLIFVLGISSILCFTTNYPTCRPTEICTTLTLCIPYINLIRSLKKPLQPSAVKFLRRQECGFDGSYPMVCCYDSSKLLPRMNKTTTEKPHRKPKENIQEKMHALNTAFALLDMDYFFVRRMLEGMENNNKTINK</sequence>
<keyword evidence="4" id="KW-0720">Serine protease</keyword>
<dbReference type="OrthoDB" id="6782672at2759"/>
<proteinExistence type="predicted"/>